<dbReference type="GO" id="GO:0000226">
    <property type="term" value="P:microtubule cytoskeleton organization"/>
    <property type="evidence" value="ECO:0007669"/>
    <property type="project" value="InterPro"/>
</dbReference>
<reference evidence="2 3" key="1">
    <citation type="submission" date="2016-07" db="EMBL/GenBank/DDBJ databases">
        <title>Disparate Historic Effective Population Sizes Predicted by Modern Levels of Genome Diversity for the Scaled Quail (Callipepla squamata) and the Northern Bobwhite (Colinus virginianus): Inferences from First and Second Generation Draft Genome Assemblies for Sympatric New World Quail.</title>
        <authorList>
            <person name="Oldeschulte D.L."/>
            <person name="Halley Y.A."/>
            <person name="Bhattarai E.K."/>
            <person name="Brashear W.A."/>
            <person name="Hill J."/>
            <person name="Metz R.P."/>
            <person name="Johnson C.D."/>
            <person name="Rollins D."/>
            <person name="Peterson M.J."/>
            <person name="Bickhart D.M."/>
            <person name="Decker J.E."/>
            <person name="Seabury C.M."/>
        </authorList>
    </citation>
    <scope>NUCLEOTIDE SEQUENCE [LARGE SCALE GENOMIC DNA]</scope>
    <source>
        <strain evidence="2 3">Texas</strain>
        <tissue evidence="2">Leg muscle</tissue>
    </source>
</reference>
<evidence type="ECO:0000313" key="3">
    <source>
        <dbReference type="Proteomes" id="UP000198323"/>
    </source>
</evidence>
<dbReference type="GO" id="GO:0045202">
    <property type="term" value="C:synapse"/>
    <property type="evidence" value="ECO:0007669"/>
    <property type="project" value="TreeGrafter"/>
</dbReference>
<dbReference type="AlphaFoldDB" id="A0A226MHD0"/>
<dbReference type="GO" id="GO:0005875">
    <property type="term" value="C:microtubule associated complex"/>
    <property type="evidence" value="ECO:0007669"/>
    <property type="project" value="TreeGrafter"/>
</dbReference>
<evidence type="ECO:0000313" key="2">
    <source>
        <dbReference type="EMBL" id="OXB54707.1"/>
    </source>
</evidence>
<name>A0A226MHD0_CALSU</name>
<dbReference type="InterPro" id="IPR026074">
    <property type="entry name" value="MAP1"/>
</dbReference>
<dbReference type="GO" id="GO:0003779">
    <property type="term" value="F:actin binding"/>
    <property type="evidence" value="ECO:0007669"/>
    <property type="project" value="TreeGrafter"/>
</dbReference>
<accession>A0A226MHD0</accession>
<comment type="caution">
    <text evidence="2">The sequence shown here is derived from an EMBL/GenBank/DDBJ whole genome shotgun (WGS) entry which is preliminary data.</text>
</comment>
<dbReference type="GO" id="GO:0043025">
    <property type="term" value="C:neuronal cell body"/>
    <property type="evidence" value="ECO:0007669"/>
    <property type="project" value="TreeGrafter"/>
</dbReference>
<gene>
    <name evidence="2" type="ORF">ASZ78_006746</name>
</gene>
<dbReference type="OrthoDB" id="5371837at2759"/>
<dbReference type="GO" id="GO:0005829">
    <property type="term" value="C:cytosol"/>
    <property type="evidence" value="ECO:0007669"/>
    <property type="project" value="TreeGrafter"/>
</dbReference>
<dbReference type="EMBL" id="MCFN01000869">
    <property type="protein sequence ID" value="OXB54707.1"/>
    <property type="molecule type" value="Genomic_DNA"/>
</dbReference>
<feature type="compositionally biased region" description="Basic and acidic residues" evidence="1">
    <location>
        <begin position="63"/>
        <end position="76"/>
    </location>
</feature>
<dbReference type="PANTHER" id="PTHR13843:SF11">
    <property type="entry name" value="MICROTUBULE-ASSOCIATED PROTEIN 1S"/>
    <property type="match status" value="1"/>
</dbReference>
<sequence length="225" mass="23813">MKDPCPLPAQPGICMVDPEALPKKEPLPGKAKRTPSRVGTAPAAPKPDAPKAASLAPKGKAPTGDKARLPPGDKKGPPSGTGTMRSAGARAAMGAGRASPAGSRAAAPPGPPVYVDLAYLPGSWSARTVDEEFFRRVRSLCYVVSGDDHLKEGVLRPILDALLAAKHQWGSDTQVTLIPTFDSLVMHEWYQETHERQQELGITVLGSNSTVAMQDETFPACKVEF</sequence>
<organism evidence="2 3">
    <name type="scientific">Callipepla squamata</name>
    <name type="common">Scaled quail</name>
    <dbReference type="NCBI Taxonomy" id="9009"/>
    <lineage>
        <taxon>Eukaryota</taxon>
        <taxon>Metazoa</taxon>
        <taxon>Chordata</taxon>
        <taxon>Craniata</taxon>
        <taxon>Vertebrata</taxon>
        <taxon>Euteleostomi</taxon>
        <taxon>Archelosauria</taxon>
        <taxon>Archosauria</taxon>
        <taxon>Dinosauria</taxon>
        <taxon>Saurischia</taxon>
        <taxon>Theropoda</taxon>
        <taxon>Coelurosauria</taxon>
        <taxon>Aves</taxon>
        <taxon>Neognathae</taxon>
        <taxon>Galloanserae</taxon>
        <taxon>Galliformes</taxon>
        <taxon>Odontophoridae</taxon>
        <taxon>Callipepla</taxon>
    </lineage>
</organism>
<keyword evidence="3" id="KW-1185">Reference proteome</keyword>
<dbReference type="GO" id="GO:0005874">
    <property type="term" value="C:microtubule"/>
    <property type="evidence" value="ECO:0007669"/>
    <property type="project" value="InterPro"/>
</dbReference>
<dbReference type="GO" id="GO:0016358">
    <property type="term" value="P:dendrite development"/>
    <property type="evidence" value="ECO:0007669"/>
    <property type="project" value="TreeGrafter"/>
</dbReference>
<feature type="compositionally biased region" description="Low complexity" evidence="1">
    <location>
        <begin position="84"/>
        <end position="107"/>
    </location>
</feature>
<dbReference type="GO" id="GO:0007409">
    <property type="term" value="P:axonogenesis"/>
    <property type="evidence" value="ECO:0007669"/>
    <property type="project" value="TreeGrafter"/>
</dbReference>
<dbReference type="STRING" id="9009.A0A226MHD0"/>
<dbReference type="GO" id="GO:0030425">
    <property type="term" value="C:dendrite"/>
    <property type="evidence" value="ECO:0007669"/>
    <property type="project" value="TreeGrafter"/>
</dbReference>
<dbReference type="GO" id="GO:0031114">
    <property type="term" value="P:regulation of microtubule depolymerization"/>
    <property type="evidence" value="ECO:0007669"/>
    <property type="project" value="TreeGrafter"/>
</dbReference>
<dbReference type="Proteomes" id="UP000198323">
    <property type="component" value="Unassembled WGS sequence"/>
</dbReference>
<proteinExistence type="predicted"/>
<feature type="region of interest" description="Disordered" evidence="1">
    <location>
        <begin position="1"/>
        <end position="108"/>
    </location>
</feature>
<dbReference type="GO" id="GO:0008017">
    <property type="term" value="F:microtubule binding"/>
    <property type="evidence" value="ECO:0007669"/>
    <property type="project" value="InterPro"/>
</dbReference>
<evidence type="ECO:0000256" key="1">
    <source>
        <dbReference type="SAM" id="MobiDB-lite"/>
    </source>
</evidence>
<dbReference type="PANTHER" id="PTHR13843">
    <property type="entry name" value="MICROTUBULE-ASSOCIATED PROTEIN"/>
    <property type="match status" value="1"/>
</dbReference>
<evidence type="ECO:0008006" key="4">
    <source>
        <dbReference type="Google" id="ProtNLM"/>
    </source>
</evidence>
<protein>
    <recommendedName>
        <fullName evidence="4">Microtubule-associated protein 1S</fullName>
    </recommendedName>
</protein>